<evidence type="ECO:0000256" key="10">
    <source>
        <dbReference type="ARBA" id="ARBA00048167"/>
    </source>
</evidence>
<dbReference type="STRING" id="1283841.A0A084QQF0"/>
<feature type="binding site" evidence="11">
    <location>
        <position position="100"/>
    </location>
    <ligand>
        <name>S-adenosyl-L-methionine</name>
        <dbReference type="ChEBI" id="CHEBI:59789"/>
    </ligand>
</feature>
<dbReference type="Pfam" id="PF05891">
    <property type="entry name" value="Methyltransf_PK"/>
    <property type="match status" value="1"/>
</dbReference>
<comment type="catalytic activity">
    <reaction evidence="10">
        <text>N-terminal L-alanyl-L-prolyl-L-lysyl-[protein] + 3 S-adenosyl-L-methionine = N-terminal N,N,N-trimethyl-L-alanyl-L-prolyl-L-lysyl-[protein] + 3 S-adenosyl-L-homocysteine + 3 H(+)</text>
        <dbReference type="Rhea" id="RHEA:54712"/>
        <dbReference type="Rhea" id="RHEA-COMP:13785"/>
        <dbReference type="Rhea" id="RHEA-COMP:13971"/>
        <dbReference type="ChEBI" id="CHEBI:15378"/>
        <dbReference type="ChEBI" id="CHEBI:57856"/>
        <dbReference type="ChEBI" id="CHEBI:59789"/>
        <dbReference type="ChEBI" id="CHEBI:138057"/>
        <dbReference type="ChEBI" id="CHEBI:138315"/>
        <dbReference type="EC" id="2.1.1.244"/>
    </reaction>
</comment>
<dbReference type="Gene3D" id="3.40.50.150">
    <property type="entry name" value="Vaccinia Virus protein VP39"/>
    <property type="match status" value="1"/>
</dbReference>
<keyword evidence="4 11" id="KW-0949">S-adenosyl-L-methionine</keyword>
<organism evidence="13 14">
    <name type="scientific">Stachybotrys chlorohalonatus (strain IBT 40285)</name>
    <dbReference type="NCBI Taxonomy" id="1283841"/>
    <lineage>
        <taxon>Eukaryota</taxon>
        <taxon>Fungi</taxon>
        <taxon>Dikarya</taxon>
        <taxon>Ascomycota</taxon>
        <taxon>Pezizomycotina</taxon>
        <taxon>Sordariomycetes</taxon>
        <taxon>Hypocreomycetidae</taxon>
        <taxon>Hypocreales</taxon>
        <taxon>Stachybotryaceae</taxon>
        <taxon>Stachybotrys</taxon>
    </lineage>
</organism>
<dbReference type="EMBL" id="KL660484">
    <property type="protein sequence ID" value="KFA66185.1"/>
    <property type="molecule type" value="Genomic_DNA"/>
</dbReference>
<dbReference type="Proteomes" id="UP000028524">
    <property type="component" value="Unassembled WGS sequence"/>
</dbReference>
<dbReference type="FunCoup" id="A0A084QQF0">
    <property type="interactions" value="463"/>
</dbReference>
<feature type="binding site" evidence="11">
    <location>
        <position position="95"/>
    </location>
    <ligand>
        <name>S-adenosyl-L-methionine</name>
        <dbReference type="ChEBI" id="CHEBI:59789"/>
    </ligand>
</feature>
<evidence type="ECO:0000256" key="4">
    <source>
        <dbReference type="ARBA" id="ARBA00022691"/>
    </source>
</evidence>
<dbReference type="SUPFAM" id="SSF53335">
    <property type="entry name" value="S-adenosyl-L-methionine-dependent methyltransferases"/>
    <property type="match status" value="1"/>
</dbReference>
<evidence type="ECO:0000256" key="2">
    <source>
        <dbReference type="ARBA" id="ARBA00022603"/>
    </source>
</evidence>
<dbReference type="GO" id="GO:0005737">
    <property type="term" value="C:cytoplasm"/>
    <property type="evidence" value="ECO:0007669"/>
    <property type="project" value="TreeGrafter"/>
</dbReference>
<proteinExistence type="inferred from homology"/>
<dbReference type="GO" id="GO:0032259">
    <property type="term" value="P:methylation"/>
    <property type="evidence" value="ECO:0007669"/>
    <property type="project" value="UniProtKB-KW"/>
</dbReference>
<name>A0A084QQF0_STAC4</name>
<dbReference type="InterPro" id="IPR029063">
    <property type="entry name" value="SAM-dependent_MTases_sf"/>
</dbReference>
<evidence type="ECO:0000256" key="1">
    <source>
        <dbReference type="ARBA" id="ARBA00009059"/>
    </source>
</evidence>
<dbReference type="PANTHER" id="PTHR12753">
    <property type="entry name" value="AD-003 - RELATED"/>
    <property type="match status" value="1"/>
</dbReference>
<keyword evidence="2" id="KW-0489">Methyltransferase</keyword>
<comment type="similarity">
    <text evidence="1">Belongs to the methyltransferase superfamily. NTM1 family.</text>
</comment>
<evidence type="ECO:0000256" key="9">
    <source>
        <dbReference type="ARBA" id="ARBA00047885"/>
    </source>
</evidence>
<dbReference type="PANTHER" id="PTHR12753:SF0">
    <property type="entry name" value="ALPHA N-TERMINAL PROTEIN METHYLTRANSFERASE 1"/>
    <property type="match status" value="1"/>
</dbReference>
<evidence type="ECO:0000256" key="5">
    <source>
        <dbReference type="ARBA" id="ARBA00039112"/>
    </source>
</evidence>
<accession>A0A084QQF0</accession>
<dbReference type="OMA" id="ETYYCFN"/>
<evidence type="ECO:0000256" key="8">
    <source>
        <dbReference type="ARBA" id="ARBA00047306"/>
    </source>
</evidence>
<dbReference type="CDD" id="cd02440">
    <property type="entry name" value="AdoMet_MTases"/>
    <property type="match status" value="1"/>
</dbReference>
<comment type="catalytic activity">
    <reaction evidence="8">
        <text>N-terminal L-seryl-L-prolyl-L-lysyl-[protein] + 3 S-adenosyl-L-methionine = N-terminal N,N,N-trimethyl-L-seryl-L-prolyl-L-lysyl-[protein] + 3 S-adenosyl-L-homocysteine + 3 H(+)</text>
        <dbReference type="Rhea" id="RHEA:54724"/>
        <dbReference type="Rhea" id="RHEA-COMP:13789"/>
        <dbReference type="Rhea" id="RHEA-COMP:13973"/>
        <dbReference type="ChEBI" id="CHEBI:15378"/>
        <dbReference type="ChEBI" id="CHEBI:57856"/>
        <dbReference type="ChEBI" id="CHEBI:59789"/>
        <dbReference type="ChEBI" id="CHEBI:138061"/>
        <dbReference type="ChEBI" id="CHEBI:138317"/>
        <dbReference type="EC" id="2.1.1.244"/>
    </reaction>
</comment>
<keyword evidence="14" id="KW-1185">Reference proteome</keyword>
<reference evidence="13 14" key="1">
    <citation type="journal article" date="2014" name="BMC Genomics">
        <title>Comparative genome sequencing reveals chemotype-specific gene clusters in the toxigenic black mold Stachybotrys.</title>
        <authorList>
            <person name="Semeiks J."/>
            <person name="Borek D."/>
            <person name="Otwinowski Z."/>
            <person name="Grishin N.V."/>
        </authorList>
    </citation>
    <scope>NUCLEOTIDE SEQUENCE [LARGE SCALE GENOMIC DNA]</scope>
    <source>
        <strain evidence="13 14">IBT 40285</strain>
    </source>
</reference>
<dbReference type="PIRSF" id="PIRSF016958">
    <property type="entry name" value="DUF858_MeTrfase_lik"/>
    <property type="match status" value="1"/>
</dbReference>
<keyword evidence="3" id="KW-0808">Transferase</keyword>
<comment type="catalytic activity">
    <reaction evidence="9">
        <text>N-terminal L-prolyl-L-prolyl-L-lysyl-[protein] + 2 S-adenosyl-L-methionine = N-terminal N,N-dimethyl-L-prolyl-L-prolyl-L-lysyl-[protein] + 2 S-adenosyl-L-homocysteine + 2 H(+)</text>
        <dbReference type="Rhea" id="RHEA:54736"/>
        <dbReference type="Rhea" id="RHEA-COMP:13787"/>
        <dbReference type="Rhea" id="RHEA-COMP:13974"/>
        <dbReference type="ChEBI" id="CHEBI:15378"/>
        <dbReference type="ChEBI" id="CHEBI:57856"/>
        <dbReference type="ChEBI" id="CHEBI:59789"/>
        <dbReference type="ChEBI" id="CHEBI:138059"/>
        <dbReference type="ChEBI" id="CHEBI:138318"/>
        <dbReference type="EC" id="2.1.1.244"/>
    </reaction>
</comment>
<dbReference type="GO" id="GO:0071885">
    <property type="term" value="F:N-terminal protein N-methyltransferase activity"/>
    <property type="evidence" value="ECO:0007669"/>
    <property type="project" value="UniProtKB-EC"/>
</dbReference>
<protein>
    <recommendedName>
        <fullName evidence="6">Alpha N-terminal protein methyltransferase 1</fullName>
        <ecNumber evidence="5">2.1.1.244</ecNumber>
    </recommendedName>
    <alternativeName>
        <fullName evidence="7">X-Pro-Lys N-terminal protein methyltransferase 1</fullName>
    </alternativeName>
</protein>
<evidence type="ECO:0000256" key="3">
    <source>
        <dbReference type="ARBA" id="ARBA00022679"/>
    </source>
</evidence>
<dbReference type="EC" id="2.1.1.244" evidence="5"/>
<dbReference type="InterPro" id="IPR008576">
    <property type="entry name" value="MeTrfase_NTM1"/>
</dbReference>
<gene>
    <name evidence="13" type="ORF">S40285_08451</name>
</gene>
<dbReference type="AlphaFoldDB" id="A0A084QQF0"/>
<feature type="binding site" evidence="11">
    <location>
        <position position="157"/>
    </location>
    <ligand>
        <name>S-adenosyl-L-methionine</name>
        <dbReference type="ChEBI" id="CHEBI:59789"/>
    </ligand>
</feature>
<feature type="region of interest" description="Disordered" evidence="12">
    <location>
        <begin position="1"/>
        <end position="32"/>
    </location>
</feature>
<evidence type="ECO:0000313" key="14">
    <source>
        <dbReference type="Proteomes" id="UP000028524"/>
    </source>
</evidence>
<evidence type="ECO:0000256" key="11">
    <source>
        <dbReference type="PIRSR" id="PIRSR016958-1"/>
    </source>
</evidence>
<evidence type="ECO:0000256" key="12">
    <source>
        <dbReference type="SAM" id="MobiDB-lite"/>
    </source>
</evidence>
<evidence type="ECO:0000256" key="7">
    <source>
        <dbReference type="ARBA" id="ARBA00043129"/>
    </source>
</evidence>
<dbReference type="HOGENOM" id="CLU_055356_2_1_1"/>
<sequence>MDKSGTSKVVPGGPTERKLSLSQSKPDSMIDTKKGKEYWEAISADHNGMLGGIPAIGGFSSVSRIDIQGSRTFLARLGVGVKAGRKGVESALDAGAGIGRITEGLLLRISENVDVVEPVAKFTEGLKGKPGVRTIFNLGLEDWKPLEGVQYDLIWTQWCVGHLNNEQLVQYLKVCKTVLRPDSGIIVVKENLSTSDGDLFDETDSSMTRRDESFRALFEEAGLRLVKTELQRGFPEIPPRRLLPVRMYALKP</sequence>
<evidence type="ECO:0000313" key="13">
    <source>
        <dbReference type="EMBL" id="KFA66185.1"/>
    </source>
</evidence>
<evidence type="ECO:0000256" key="6">
    <source>
        <dbReference type="ARBA" id="ARBA00039449"/>
    </source>
</evidence>
<dbReference type="OrthoDB" id="1298661at2759"/>
<dbReference type="InParanoid" id="A0A084QQF0"/>